<feature type="repeat" description="TPR" evidence="3">
    <location>
        <begin position="129"/>
        <end position="162"/>
    </location>
</feature>
<evidence type="ECO:0000256" key="1">
    <source>
        <dbReference type="ARBA" id="ARBA00022737"/>
    </source>
</evidence>
<feature type="repeat" description="TPR" evidence="3">
    <location>
        <begin position="61"/>
        <end position="94"/>
    </location>
</feature>
<sequence>MKNILCKGFWGGLLLLLTLSASAQWNTYNMLQMGKNAIYFDDYVSAIDNFNNIIRIKPYLSEPYFFRGLAKMNLDDYEGAIADYTQAIDLNPNYFYAYMYRGIAYHNLRKFKEAMRDYNEAITLDPSDAYVYANRGITKAETGDYKGAEKDYSKSLMIDNKLLAAYLNRAIMREKLDDPEGAMADCNAAIKLNMFSDDAFGLRGYLWYKQKDYHNAIEDYNRALKANPKNKKILMSRAIVWYEMKKFPDALKDYGEIIKIDSTYIYAYYNRAMLRAEVGDYNNAISDLDKVVETNPDNILIYFNRGLLKMEIKDYAGAYEDFSESIRLYPDFVKAYLARAAVNNALQHYAAADEDHGRALAVMDRYRKMKEGDRNALVDTTENFQRLIDFNAREDKMRDVINGRVQDKNVIVSLRDIFCVQYLSLDSLRNGKVQYYNTHIMNYNQQHNYQPSLSLSNRKYRYPASFIEENIQQLSSKITQQPTADDYLLRGIFYMNSREYPKAIEDFMAVNELEPNHILALFNQANARMQMLDYIESIEDNTVEVIGEEKQVKRIIDYSQVLEGYRKCLEIDPAFIFALYNIGNVYVKSEKIDQAIEAYSEVIRQDKEFAEAYFNRGLLYIYTGRKAEANADLSKAGELGIIDAYNIIKRYCKEGND</sequence>
<dbReference type="AlphaFoldDB" id="H1DJP3"/>
<dbReference type="RefSeq" id="WP_009137625.1">
    <property type="nucleotide sequence ID" value="NZ_JH594597.1"/>
</dbReference>
<dbReference type="Proteomes" id="UP000004892">
    <property type="component" value="Unassembled WGS sequence"/>
</dbReference>
<reference evidence="5 6" key="1">
    <citation type="submission" date="2012-01" db="EMBL/GenBank/DDBJ databases">
        <title>The Genome Sequence of Odoribacter laneus YIT 12061.</title>
        <authorList>
            <consortium name="The Broad Institute Genome Sequencing Platform"/>
            <person name="Earl A."/>
            <person name="Ward D."/>
            <person name="Feldgarden M."/>
            <person name="Gevers D."/>
            <person name="Morotomi M."/>
            <person name="Young S.K."/>
            <person name="Zeng Q."/>
            <person name="Gargeya S."/>
            <person name="Fitzgerald M."/>
            <person name="Haas B."/>
            <person name="Abouelleil A."/>
            <person name="Alvarado L."/>
            <person name="Arachchi H.M."/>
            <person name="Berlin A."/>
            <person name="Chapman S.B."/>
            <person name="Gearin G."/>
            <person name="Goldberg J."/>
            <person name="Griggs A."/>
            <person name="Gujja S."/>
            <person name="Hansen M."/>
            <person name="Heiman D."/>
            <person name="Howarth C."/>
            <person name="Larimer J."/>
            <person name="Lui A."/>
            <person name="MacDonald P.J.P."/>
            <person name="McCowen C."/>
            <person name="Montmayeur A."/>
            <person name="Murphy C."/>
            <person name="Neiman D."/>
            <person name="Pearson M."/>
            <person name="Priest M."/>
            <person name="Roberts A."/>
            <person name="Saif S."/>
            <person name="Shea T."/>
            <person name="Sisk P."/>
            <person name="Stolte C."/>
            <person name="Sykes S."/>
            <person name="Wortman J."/>
            <person name="Nusbaum C."/>
            <person name="Birren B."/>
        </authorList>
    </citation>
    <scope>NUCLEOTIDE SEQUENCE [LARGE SCALE GENOMIC DNA]</scope>
    <source>
        <strain evidence="5 6">YIT 12061</strain>
    </source>
</reference>
<dbReference type="PATRIC" id="fig|742817.3.peg.2651"/>
<dbReference type="EMBL" id="ADMC01000026">
    <property type="protein sequence ID" value="EHP46112.1"/>
    <property type="molecule type" value="Genomic_DNA"/>
</dbReference>
<evidence type="ECO:0000256" key="3">
    <source>
        <dbReference type="PROSITE-ProRule" id="PRU00339"/>
    </source>
</evidence>
<dbReference type="InterPro" id="IPR011990">
    <property type="entry name" value="TPR-like_helical_dom_sf"/>
</dbReference>
<feature type="repeat" description="TPR" evidence="3">
    <location>
        <begin position="576"/>
        <end position="609"/>
    </location>
</feature>
<dbReference type="PROSITE" id="PS50005">
    <property type="entry name" value="TPR"/>
    <property type="match status" value="8"/>
</dbReference>
<keyword evidence="6" id="KW-1185">Reference proteome</keyword>
<feature type="repeat" description="TPR" evidence="3">
    <location>
        <begin position="299"/>
        <end position="332"/>
    </location>
</feature>
<proteinExistence type="predicted"/>
<keyword evidence="1" id="KW-0677">Repeat</keyword>
<evidence type="ECO:0008006" key="7">
    <source>
        <dbReference type="Google" id="ProtNLM"/>
    </source>
</evidence>
<dbReference type="Pfam" id="PF00515">
    <property type="entry name" value="TPR_1"/>
    <property type="match status" value="1"/>
</dbReference>
<evidence type="ECO:0000256" key="4">
    <source>
        <dbReference type="SAM" id="SignalP"/>
    </source>
</evidence>
<evidence type="ECO:0000313" key="5">
    <source>
        <dbReference type="EMBL" id="EHP46112.1"/>
    </source>
</evidence>
<feature type="repeat" description="TPR" evidence="3">
    <location>
        <begin position="265"/>
        <end position="298"/>
    </location>
</feature>
<dbReference type="Gene3D" id="1.25.40.10">
    <property type="entry name" value="Tetratricopeptide repeat domain"/>
    <property type="match status" value="6"/>
</dbReference>
<dbReference type="InterPro" id="IPR019734">
    <property type="entry name" value="TPR_rpt"/>
</dbReference>
<keyword evidence="2 3" id="KW-0802">TPR repeat</keyword>
<dbReference type="InterPro" id="IPR050498">
    <property type="entry name" value="Ycf3"/>
</dbReference>
<keyword evidence="4" id="KW-0732">Signal</keyword>
<feature type="repeat" description="TPR" evidence="3">
    <location>
        <begin position="95"/>
        <end position="128"/>
    </location>
</feature>
<name>H1DJP3_9BACT</name>
<dbReference type="PROSITE" id="PS50293">
    <property type="entry name" value="TPR_REGION"/>
    <property type="match status" value="2"/>
</dbReference>
<dbReference type="GeneID" id="98070016"/>
<dbReference type="HOGENOM" id="CLU_027125_0_0_10"/>
<dbReference type="SMART" id="SM00028">
    <property type="entry name" value="TPR"/>
    <property type="match status" value="12"/>
</dbReference>
<comment type="caution">
    <text evidence="5">The sequence shown here is derived from an EMBL/GenBank/DDBJ whole genome shotgun (WGS) entry which is preliminary data.</text>
</comment>
<evidence type="ECO:0000313" key="6">
    <source>
        <dbReference type="Proteomes" id="UP000004892"/>
    </source>
</evidence>
<organism evidence="5 6">
    <name type="scientific">Odoribacter laneus YIT 12061</name>
    <dbReference type="NCBI Taxonomy" id="742817"/>
    <lineage>
        <taxon>Bacteria</taxon>
        <taxon>Pseudomonadati</taxon>
        <taxon>Bacteroidota</taxon>
        <taxon>Bacteroidia</taxon>
        <taxon>Bacteroidales</taxon>
        <taxon>Odoribacteraceae</taxon>
        <taxon>Odoribacter</taxon>
    </lineage>
</organism>
<dbReference type="Pfam" id="PF13181">
    <property type="entry name" value="TPR_8"/>
    <property type="match status" value="2"/>
</dbReference>
<feature type="chain" id="PRO_5003548757" description="UDP-N-acetylglucosamine--peptide N-acetylglucosaminyltransferase SPINDLY" evidence="4">
    <location>
        <begin position="24"/>
        <end position="657"/>
    </location>
</feature>
<evidence type="ECO:0000256" key="2">
    <source>
        <dbReference type="ARBA" id="ARBA00022803"/>
    </source>
</evidence>
<dbReference type="PANTHER" id="PTHR44858:SF1">
    <property type="entry name" value="UDP-N-ACETYLGLUCOSAMINE--PEPTIDE N-ACETYLGLUCOSAMINYLTRANSFERASE SPINDLY-RELATED"/>
    <property type="match status" value="1"/>
</dbReference>
<accession>H1DJP3</accession>
<dbReference type="Pfam" id="PF13414">
    <property type="entry name" value="TPR_11"/>
    <property type="match status" value="1"/>
</dbReference>
<dbReference type="PANTHER" id="PTHR44858">
    <property type="entry name" value="TETRATRICOPEPTIDE REPEAT PROTEIN 6"/>
    <property type="match status" value="1"/>
</dbReference>
<feature type="signal peptide" evidence="4">
    <location>
        <begin position="1"/>
        <end position="23"/>
    </location>
</feature>
<dbReference type="Pfam" id="PF13432">
    <property type="entry name" value="TPR_16"/>
    <property type="match status" value="1"/>
</dbReference>
<dbReference type="SUPFAM" id="SSF48452">
    <property type="entry name" value="TPR-like"/>
    <property type="match status" value="2"/>
</dbReference>
<protein>
    <recommendedName>
        <fullName evidence="7">UDP-N-acetylglucosamine--peptide N-acetylglucosaminyltransferase SPINDLY</fullName>
    </recommendedName>
</protein>
<feature type="repeat" description="TPR" evidence="3">
    <location>
        <begin position="484"/>
        <end position="517"/>
    </location>
</feature>
<dbReference type="eggNOG" id="COG0457">
    <property type="taxonomic scope" value="Bacteria"/>
</dbReference>
<feature type="repeat" description="TPR" evidence="3">
    <location>
        <begin position="197"/>
        <end position="230"/>
    </location>
</feature>
<dbReference type="STRING" id="742817.HMPREF9449_02479"/>
<gene>
    <name evidence="5" type="ORF">HMPREF9449_02479</name>
</gene>